<organism evidence="2 3">
    <name type="scientific">OM182 bacterium</name>
    <dbReference type="NCBI Taxonomy" id="2510334"/>
    <lineage>
        <taxon>Bacteria</taxon>
        <taxon>Pseudomonadati</taxon>
        <taxon>Pseudomonadota</taxon>
        <taxon>Gammaproteobacteria</taxon>
        <taxon>OMG group</taxon>
        <taxon>OM182 clade</taxon>
    </lineage>
</organism>
<dbReference type="Proteomes" id="UP000316199">
    <property type="component" value="Unassembled WGS sequence"/>
</dbReference>
<evidence type="ECO:0000256" key="1">
    <source>
        <dbReference type="SAM" id="Phobius"/>
    </source>
</evidence>
<keyword evidence="1" id="KW-0812">Transmembrane</keyword>
<name>A0A520S4S8_9GAMM</name>
<feature type="transmembrane region" description="Helical" evidence="1">
    <location>
        <begin position="45"/>
        <end position="67"/>
    </location>
</feature>
<feature type="transmembrane region" description="Helical" evidence="1">
    <location>
        <begin position="73"/>
        <end position="95"/>
    </location>
</feature>
<evidence type="ECO:0000313" key="3">
    <source>
        <dbReference type="Proteomes" id="UP000316199"/>
    </source>
</evidence>
<reference evidence="2 3" key="1">
    <citation type="submission" date="2019-02" db="EMBL/GenBank/DDBJ databases">
        <title>Prokaryotic population dynamics and viral predation in marine succession experiment using metagenomics: the confinement effect.</title>
        <authorList>
            <person name="Haro-Moreno J.M."/>
            <person name="Rodriguez-Valera F."/>
            <person name="Lopez-Perez M."/>
        </authorList>
    </citation>
    <scope>NUCLEOTIDE SEQUENCE [LARGE SCALE GENOMIC DNA]</scope>
    <source>
        <strain evidence="2">MED-G157</strain>
    </source>
</reference>
<accession>A0A520S4S8</accession>
<protein>
    <submittedName>
        <fullName evidence="2">Uncharacterized protein</fullName>
    </submittedName>
</protein>
<evidence type="ECO:0000313" key="2">
    <source>
        <dbReference type="EMBL" id="RZO77495.1"/>
    </source>
</evidence>
<gene>
    <name evidence="2" type="ORF">EVA68_01190</name>
</gene>
<keyword evidence="1" id="KW-0472">Membrane</keyword>
<dbReference type="AlphaFoldDB" id="A0A520S4S8"/>
<keyword evidence="1" id="KW-1133">Transmembrane helix</keyword>
<proteinExistence type="predicted"/>
<sequence>MDYEQSRERHNNMRITDKGAPRLKEVEDVSQQISNHWLIRWGTNIGIGLVIGGYLLLLGFGLGHYLLDDKEPMFGQFALIAILLGGIITLGLVVFERLSIYKKDPYREIQK</sequence>
<comment type="caution">
    <text evidence="2">The sequence shown here is derived from an EMBL/GenBank/DDBJ whole genome shotgun (WGS) entry which is preliminary data.</text>
</comment>
<dbReference type="EMBL" id="SHAG01000002">
    <property type="protein sequence ID" value="RZO77495.1"/>
    <property type="molecule type" value="Genomic_DNA"/>
</dbReference>